<accession>A0AA46AFS6</accession>
<dbReference type="Proteomes" id="UP001157947">
    <property type="component" value="Unassembled WGS sequence"/>
</dbReference>
<evidence type="ECO:0000313" key="1">
    <source>
        <dbReference type="EMBL" id="SMP21440.1"/>
    </source>
</evidence>
<organism evidence="1 2">
    <name type="scientific">Venenivibrio stagnispumantis</name>
    <dbReference type="NCBI Taxonomy" id="407998"/>
    <lineage>
        <taxon>Bacteria</taxon>
        <taxon>Pseudomonadati</taxon>
        <taxon>Aquificota</taxon>
        <taxon>Aquificia</taxon>
        <taxon>Aquificales</taxon>
        <taxon>Hydrogenothermaceae</taxon>
        <taxon>Venenivibrio</taxon>
    </lineage>
</organism>
<dbReference type="AlphaFoldDB" id="A0AA46AFS6"/>
<evidence type="ECO:0000313" key="2">
    <source>
        <dbReference type="Proteomes" id="UP001157947"/>
    </source>
</evidence>
<sequence>MKSFNFNEIKEYISKTSKETSIYVGCDSRQTGDLTVFVSVIVVHIDSCKGGKIFYEVRKEKRIKSLKERLLKEVDFAVMTALNIIDVVDDRNLEVHLDINPDNRYKSHIIVKEAISYVLAQGLKPKLKPESFAAYSVADYLTKR</sequence>
<keyword evidence="2" id="KW-1185">Reference proteome</keyword>
<dbReference type="PANTHER" id="PTHR39961:SF1">
    <property type="entry name" value="DUF458 DOMAIN-CONTAINING PROTEIN"/>
    <property type="match status" value="1"/>
</dbReference>
<dbReference type="Pfam" id="PF04308">
    <property type="entry name" value="RNaseH_like"/>
    <property type="match status" value="1"/>
</dbReference>
<name>A0AA46AFS6_9AQUI</name>
<proteinExistence type="predicted"/>
<comment type="caution">
    <text evidence="1">The sequence shown here is derived from an EMBL/GenBank/DDBJ whole genome shotgun (WGS) entry which is preliminary data.</text>
</comment>
<gene>
    <name evidence="1" type="ORF">SAMN06264868_12316</name>
</gene>
<protein>
    <submittedName>
        <fullName evidence="1">Uncharacterized protein</fullName>
    </submittedName>
</protein>
<dbReference type="PANTHER" id="PTHR39961">
    <property type="entry name" value="HYPOTHETICAL CYTOSOLIC PROTEIN"/>
    <property type="match status" value="1"/>
</dbReference>
<dbReference type="InterPro" id="IPR007405">
    <property type="entry name" value="Phage_KVP40_Orf299"/>
</dbReference>
<reference evidence="1" key="1">
    <citation type="submission" date="2017-05" db="EMBL/GenBank/DDBJ databases">
        <authorList>
            <person name="Varghese N."/>
            <person name="Submissions S."/>
        </authorList>
    </citation>
    <scope>NUCLEOTIDE SEQUENCE</scope>
    <source>
        <strain evidence="1">DSM 18763</strain>
    </source>
</reference>
<dbReference type="EMBL" id="FXTX01000023">
    <property type="protein sequence ID" value="SMP21440.1"/>
    <property type="molecule type" value="Genomic_DNA"/>
</dbReference>
<dbReference type="RefSeq" id="WP_265133658.1">
    <property type="nucleotide sequence ID" value="NZ_FXTX01000023.1"/>
</dbReference>